<reference evidence="1" key="1">
    <citation type="journal article" date="2020" name="Phytopathology">
        <title>Genome Sequence Resources of Colletotrichum truncatum, C. plurivorum, C. musicola, and C. sojae: Four Species Pathogenic to Soybean (Glycine max).</title>
        <authorList>
            <person name="Rogerio F."/>
            <person name="Boufleur T.R."/>
            <person name="Ciampi-Guillardi M."/>
            <person name="Sukno S.A."/>
            <person name="Thon M.R."/>
            <person name="Massola Junior N.S."/>
            <person name="Baroncelli R."/>
        </authorList>
    </citation>
    <scope>NUCLEOTIDE SEQUENCE</scope>
    <source>
        <strain evidence="1">LFN0074</strain>
    </source>
</reference>
<dbReference type="Proteomes" id="UP000639643">
    <property type="component" value="Unassembled WGS sequence"/>
</dbReference>
<comment type="caution">
    <text evidence="1">The sequence shown here is derived from an EMBL/GenBank/DDBJ whole genome shotgun (WGS) entry which is preliminary data.</text>
</comment>
<accession>A0A8H6NV94</accession>
<dbReference type="AlphaFoldDB" id="A0A8H6NV94"/>
<keyword evidence="2" id="KW-1185">Reference proteome</keyword>
<organism evidence="1 2">
    <name type="scientific">Colletotrichum musicola</name>
    <dbReference type="NCBI Taxonomy" id="2175873"/>
    <lineage>
        <taxon>Eukaryota</taxon>
        <taxon>Fungi</taxon>
        <taxon>Dikarya</taxon>
        <taxon>Ascomycota</taxon>
        <taxon>Pezizomycotina</taxon>
        <taxon>Sordariomycetes</taxon>
        <taxon>Hypocreomycetidae</taxon>
        <taxon>Glomerellales</taxon>
        <taxon>Glomerellaceae</taxon>
        <taxon>Colletotrichum</taxon>
        <taxon>Colletotrichum orchidearum species complex</taxon>
    </lineage>
</organism>
<evidence type="ECO:0000313" key="2">
    <source>
        <dbReference type="Proteomes" id="UP000639643"/>
    </source>
</evidence>
<proteinExistence type="predicted"/>
<sequence length="73" mass="8051">MRLNDLGADVVALLEFDYAARNWTRGRTSRLLPGCRSAECNGDDLPGGLTGGSSTTQDSLWLWTYRVLPPIPR</sequence>
<gene>
    <name evidence="1" type="ORF">CMUS01_02370</name>
</gene>
<name>A0A8H6NV94_9PEZI</name>
<evidence type="ECO:0000313" key="1">
    <source>
        <dbReference type="EMBL" id="KAF6843157.1"/>
    </source>
</evidence>
<dbReference type="EMBL" id="WIGM01000049">
    <property type="protein sequence ID" value="KAF6843157.1"/>
    <property type="molecule type" value="Genomic_DNA"/>
</dbReference>
<protein>
    <submittedName>
        <fullName evidence="1">Uncharacterized protein</fullName>
    </submittedName>
</protein>